<protein>
    <submittedName>
        <fullName evidence="2">Uncharacterized protein</fullName>
    </submittedName>
</protein>
<dbReference type="Proteomes" id="UP001278766">
    <property type="component" value="Unassembled WGS sequence"/>
</dbReference>
<dbReference type="RefSeq" id="XP_062658970.1">
    <property type="nucleotide sequence ID" value="XM_062803759.1"/>
</dbReference>
<keyword evidence="3" id="KW-1185">Reference proteome</keyword>
<name>A0AAE0LRS6_9PEZI</name>
<feature type="compositionally biased region" description="Low complexity" evidence="1">
    <location>
        <begin position="26"/>
        <end position="39"/>
    </location>
</feature>
<evidence type="ECO:0000313" key="3">
    <source>
        <dbReference type="Proteomes" id="UP001278766"/>
    </source>
</evidence>
<dbReference type="AlphaFoldDB" id="A0AAE0LRS6"/>
<feature type="compositionally biased region" description="Basic and acidic residues" evidence="1">
    <location>
        <begin position="1"/>
        <end position="14"/>
    </location>
</feature>
<feature type="non-terminal residue" evidence="2">
    <location>
        <position position="1"/>
    </location>
</feature>
<evidence type="ECO:0000256" key="1">
    <source>
        <dbReference type="SAM" id="MobiDB-lite"/>
    </source>
</evidence>
<evidence type="ECO:0000313" key="2">
    <source>
        <dbReference type="EMBL" id="KAK3295456.1"/>
    </source>
</evidence>
<accession>A0AAE0LRS6</accession>
<dbReference type="GO" id="GO:0004115">
    <property type="term" value="F:3',5'-cyclic-AMP phosphodiesterase activity"/>
    <property type="evidence" value="ECO:0007669"/>
    <property type="project" value="InterPro"/>
</dbReference>
<organism evidence="2 3">
    <name type="scientific">Chaetomium fimeti</name>
    <dbReference type="NCBI Taxonomy" id="1854472"/>
    <lineage>
        <taxon>Eukaryota</taxon>
        <taxon>Fungi</taxon>
        <taxon>Dikarya</taxon>
        <taxon>Ascomycota</taxon>
        <taxon>Pezizomycotina</taxon>
        <taxon>Sordariomycetes</taxon>
        <taxon>Sordariomycetidae</taxon>
        <taxon>Sordariales</taxon>
        <taxon>Chaetomiaceae</taxon>
        <taxon>Chaetomium</taxon>
    </lineage>
</organism>
<dbReference type="GO" id="GO:0006198">
    <property type="term" value="P:cAMP catabolic process"/>
    <property type="evidence" value="ECO:0007669"/>
    <property type="project" value="InterPro"/>
</dbReference>
<comment type="caution">
    <text evidence="2">The sequence shown here is derived from an EMBL/GenBank/DDBJ whole genome shotgun (WGS) entry which is preliminary data.</text>
</comment>
<dbReference type="InterPro" id="IPR000396">
    <property type="entry name" value="Pdiesterase2"/>
</dbReference>
<reference evidence="2" key="1">
    <citation type="journal article" date="2023" name="Mol. Phylogenet. Evol.">
        <title>Genome-scale phylogeny and comparative genomics of the fungal order Sordariales.</title>
        <authorList>
            <person name="Hensen N."/>
            <person name="Bonometti L."/>
            <person name="Westerberg I."/>
            <person name="Brannstrom I.O."/>
            <person name="Guillou S."/>
            <person name="Cros-Aarteil S."/>
            <person name="Calhoun S."/>
            <person name="Haridas S."/>
            <person name="Kuo A."/>
            <person name="Mondo S."/>
            <person name="Pangilinan J."/>
            <person name="Riley R."/>
            <person name="LaButti K."/>
            <person name="Andreopoulos B."/>
            <person name="Lipzen A."/>
            <person name="Chen C."/>
            <person name="Yan M."/>
            <person name="Daum C."/>
            <person name="Ng V."/>
            <person name="Clum A."/>
            <person name="Steindorff A."/>
            <person name="Ohm R.A."/>
            <person name="Martin F."/>
            <person name="Silar P."/>
            <person name="Natvig D.O."/>
            <person name="Lalanne C."/>
            <person name="Gautier V."/>
            <person name="Ament-Velasquez S.L."/>
            <person name="Kruys A."/>
            <person name="Hutchinson M.I."/>
            <person name="Powell A.J."/>
            <person name="Barry K."/>
            <person name="Miller A.N."/>
            <person name="Grigoriev I.V."/>
            <person name="Debuchy R."/>
            <person name="Gladieux P."/>
            <person name="Hiltunen Thoren M."/>
            <person name="Johannesson H."/>
        </authorList>
    </citation>
    <scope>NUCLEOTIDE SEQUENCE</scope>
    <source>
        <strain evidence="2">CBS 168.71</strain>
    </source>
</reference>
<feature type="region of interest" description="Disordered" evidence="1">
    <location>
        <begin position="1"/>
        <end position="40"/>
    </location>
</feature>
<dbReference type="EMBL" id="JAUEPN010000004">
    <property type="protein sequence ID" value="KAK3295456.1"/>
    <property type="molecule type" value="Genomic_DNA"/>
</dbReference>
<reference evidence="2" key="2">
    <citation type="submission" date="2023-06" db="EMBL/GenBank/DDBJ databases">
        <authorList>
            <consortium name="Lawrence Berkeley National Laboratory"/>
            <person name="Haridas S."/>
            <person name="Hensen N."/>
            <person name="Bonometti L."/>
            <person name="Westerberg I."/>
            <person name="Brannstrom I.O."/>
            <person name="Guillou S."/>
            <person name="Cros-Aarteil S."/>
            <person name="Calhoun S."/>
            <person name="Kuo A."/>
            <person name="Mondo S."/>
            <person name="Pangilinan J."/>
            <person name="Riley R."/>
            <person name="Labutti K."/>
            <person name="Andreopoulos B."/>
            <person name="Lipzen A."/>
            <person name="Chen C."/>
            <person name="Yanf M."/>
            <person name="Daum C."/>
            <person name="Ng V."/>
            <person name="Clum A."/>
            <person name="Steindorff A."/>
            <person name="Ohm R."/>
            <person name="Martin F."/>
            <person name="Silar P."/>
            <person name="Natvig D."/>
            <person name="Lalanne C."/>
            <person name="Gautier V."/>
            <person name="Ament-Velasquez S.L."/>
            <person name="Kruys A."/>
            <person name="Hutchinson M.I."/>
            <person name="Powell A.J."/>
            <person name="Barry K."/>
            <person name="Miller A.N."/>
            <person name="Grigoriev I.V."/>
            <person name="Debuchy R."/>
            <person name="Gladieux P."/>
            <person name="Thoren M.H."/>
            <person name="Johannesson H."/>
        </authorList>
    </citation>
    <scope>NUCLEOTIDE SEQUENCE</scope>
    <source>
        <strain evidence="2">CBS 168.71</strain>
    </source>
</reference>
<sequence length="95" mass="10226">QEREQDQPSERDGPSTEEDPAPLAPLPLSTTSTTSSPSLRNALRGLTVVVMHVKETMVDGPLPGDVILEELWEHERAGGLGVEFVVSRAGAGYLF</sequence>
<proteinExistence type="predicted"/>
<gene>
    <name evidence="2" type="ORF">B0H64DRAFT_395313</name>
</gene>
<dbReference type="Pfam" id="PF02112">
    <property type="entry name" value="PDEase_II"/>
    <property type="match status" value="1"/>
</dbReference>
<dbReference type="GeneID" id="87840707"/>